<name>A0A6N0NWD9_9CREN</name>
<organism evidence="1 2">
    <name type="scientific">Metallosphaera tengchongensis</name>
    <dbReference type="NCBI Taxonomy" id="1532350"/>
    <lineage>
        <taxon>Archaea</taxon>
        <taxon>Thermoproteota</taxon>
        <taxon>Thermoprotei</taxon>
        <taxon>Sulfolobales</taxon>
        <taxon>Sulfolobaceae</taxon>
        <taxon>Metallosphaera</taxon>
    </lineage>
</organism>
<accession>A0A6N0NWD9</accession>
<keyword evidence="2" id="KW-1185">Reference proteome</keyword>
<dbReference type="KEGG" id="mten:GWK48_04015"/>
<protein>
    <submittedName>
        <fullName evidence="1">Uncharacterized protein</fullName>
    </submittedName>
</protein>
<dbReference type="EMBL" id="CP049074">
    <property type="protein sequence ID" value="QKQ99667.1"/>
    <property type="molecule type" value="Genomic_DNA"/>
</dbReference>
<dbReference type="Proteomes" id="UP000509301">
    <property type="component" value="Chromosome"/>
</dbReference>
<dbReference type="RefSeq" id="WP_174629853.1">
    <property type="nucleotide sequence ID" value="NZ_CP049074.1"/>
</dbReference>
<gene>
    <name evidence="1" type="ORF">GWK48_04015</name>
</gene>
<proteinExistence type="predicted"/>
<reference evidence="1 2" key="1">
    <citation type="submission" date="2020-02" db="EMBL/GenBank/DDBJ databases">
        <title>Comparative genome analysis reveals the metabolism and evolution of the thermophilic archaeal genus Metallosphaera.</title>
        <authorList>
            <person name="Jiang C."/>
        </authorList>
    </citation>
    <scope>NUCLEOTIDE SEQUENCE [LARGE SCALE GENOMIC DNA]</scope>
    <source>
        <strain evidence="1 2">Ric-A</strain>
    </source>
</reference>
<dbReference type="AlphaFoldDB" id="A0A6N0NWD9"/>
<evidence type="ECO:0000313" key="1">
    <source>
        <dbReference type="EMBL" id="QKQ99667.1"/>
    </source>
</evidence>
<dbReference type="GeneID" id="55641086"/>
<dbReference type="OrthoDB" id="36764at2157"/>
<sequence>MSIPKKFYELQDMILLRTSLEKVKRHVEERKEATLFKWVDRELTEFHRKGAKFGCAEEEREIVNAIKNEDWGELQKNIEKCLNSLKKEIEKVYSDMSNSNVNV</sequence>
<evidence type="ECO:0000313" key="2">
    <source>
        <dbReference type="Proteomes" id="UP000509301"/>
    </source>
</evidence>